<keyword evidence="2" id="KW-1133">Transmembrane helix</keyword>
<proteinExistence type="predicted"/>
<feature type="compositionally biased region" description="Polar residues" evidence="1">
    <location>
        <begin position="494"/>
        <end position="504"/>
    </location>
</feature>
<feature type="compositionally biased region" description="Polar residues" evidence="1">
    <location>
        <begin position="389"/>
        <end position="399"/>
    </location>
</feature>
<organism evidence="3 4">
    <name type="scientific">Plasmodium vinckei petteri</name>
    <dbReference type="NCBI Taxonomy" id="138298"/>
    <lineage>
        <taxon>Eukaryota</taxon>
        <taxon>Sar</taxon>
        <taxon>Alveolata</taxon>
        <taxon>Apicomplexa</taxon>
        <taxon>Aconoidasida</taxon>
        <taxon>Haemosporida</taxon>
        <taxon>Plasmodiidae</taxon>
        <taxon>Plasmodium</taxon>
        <taxon>Plasmodium (Vinckeia)</taxon>
    </lineage>
</organism>
<protein>
    <recommendedName>
        <fullName evidence="5">PIR protein CIR protein</fullName>
    </recommendedName>
</protein>
<feature type="compositionally biased region" description="Pro residues" evidence="1">
    <location>
        <begin position="561"/>
        <end position="581"/>
    </location>
</feature>
<sequence length="921" mass="99489">MDDKVCGFLSEVDNIFTKGIADERKFNNFKKCHSYCPYDNNSKKPKCITNNDRISALSAYLHKKISEIDKHFKDGAKTDKRHVEIFIIWLGDKLFKIENDYKSTLEESYKKNLEGSMGNLDYWKVVDSRKLYKNATIKKMNEYYNLLNYICKLITEYNTYIQNPKKNNRTRLVNYSSQCDNFYKTIHNSINGCKPYLQLLDDLKMIYEVFRLQQIDIYSKLSSKDKDSLLKRIKHLTTFKNENKYFVSVGERYSFDDKECLEVKSKDEQIGEKIALQKSKNPVRGSQTRSSENAQRGNPGTRMPASPQPKRPPTQPTTLKQPSGQLNLLPPSPAKPVAVKPAPLPPPQSSPSAPSQTNNKLKTPQAGKPHQNGPGDAGSGADGGKRNTDNGVNGGSSVQGDKGSKSGASGDGSRGSSNTQVGSDKGTGSLGSEPGGAAGGKGGSSGEAGGVKGDAGRGVNGGDSAQGDQGKSSDKTGSGADSHADKGSQGGSGNQTKPSENSEPAPSVTGTSQSSGMTTSGTSPPSTLQVPAALPQPPPVPSPQQPDPQKPDPKQLDPQQPGSPQPQPQPQPADPSGPPPQTGGSSSGSKDTGDGSSDPASNTSEGSFDFGSSFLEFIFNGTEKFNKASEFIEKNQQTFKDAKDKISGAYNSAVDNLKSAYNVSSDYFNSVISNITSQLNQVDTSPKSGGNQTGPGNPTGGGNPSNQLPPSQPQNPAPTPTKDSSQNPPLTPPIDPLHKQSTTPPSNPSLSPPDPPQQKQPHPQSRPITQQPTQTSSSKQIVGQFVKSLSSDLILKKPWNIFPTTWNGSGDCKPEIKFMNTTLVCCTSEQCSLTGITITLVLIPIILSIAYKYLSFGSSKKSEKKSMKRVINFHDGNRKTKIIISSYDNKKKLKPADPMPFINLFFLLIFFVYKRKRDTIE</sequence>
<dbReference type="EMBL" id="KI965399">
    <property type="protein sequence ID" value="EUD72205.1"/>
    <property type="molecule type" value="Genomic_DNA"/>
</dbReference>
<feature type="compositionally biased region" description="Polar residues" evidence="1">
    <location>
        <begin position="278"/>
        <end position="298"/>
    </location>
</feature>
<feature type="compositionally biased region" description="Low complexity" evidence="1">
    <location>
        <begin position="509"/>
        <end position="533"/>
    </location>
</feature>
<gene>
    <name evidence="3" type="ORF">YYG_02906</name>
</gene>
<feature type="compositionally biased region" description="Gly residues" evidence="1">
    <location>
        <begin position="433"/>
        <end position="461"/>
    </location>
</feature>
<feature type="compositionally biased region" description="Gly residues" evidence="1">
    <location>
        <begin position="691"/>
        <end position="703"/>
    </location>
</feature>
<evidence type="ECO:0000256" key="2">
    <source>
        <dbReference type="SAM" id="Phobius"/>
    </source>
</evidence>
<evidence type="ECO:0008006" key="5">
    <source>
        <dbReference type="Google" id="ProtNLM"/>
    </source>
</evidence>
<dbReference type="Proteomes" id="UP000030659">
    <property type="component" value="Unassembled WGS sequence"/>
</dbReference>
<accession>W7AK77</accession>
<feature type="compositionally biased region" description="Low complexity" evidence="1">
    <location>
        <begin position="582"/>
        <end position="598"/>
    </location>
</feature>
<evidence type="ECO:0000313" key="3">
    <source>
        <dbReference type="EMBL" id="EUD72205.1"/>
    </source>
</evidence>
<dbReference type="AlphaFoldDB" id="W7AK77"/>
<feature type="compositionally biased region" description="Pro residues" evidence="1">
    <location>
        <begin position="745"/>
        <end position="758"/>
    </location>
</feature>
<feature type="region of interest" description="Disordered" evidence="1">
    <location>
        <begin position="272"/>
        <end position="610"/>
    </location>
</feature>
<keyword evidence="2" id="KW-0812">Transmembrane</keyword>
<feature type="compositionally biased region" description="Pro residues" evidence="1">
    <location>
        <begin position="306"/>
        <end position="315"/>
    </location>
</feature>
<feature type="region of interest" description="Disordered" evidence="1">
    <location>
        <begin position="679"/>
        <end position="780"/>
    </location>
</feature>
<feature type="compositionally biased region" description="Pro residues" evidence="1">
    <location>
        <begin position="710"/>
        <end position="719"/>
    </location>
</feature>
<feature type="compositionally biased region" description="Pro residues" evidence="1">
    <location>
        <begin position="534"/>
        <end position="548"/>
    </location>
</feature>
<feature type="compositionally biased region" description="Low complexity" evidence="1">
    <location>
        <begin position="759"/>
        <end position="778"/>
    </location>
</feature>
<feature type="transmembrane region" description="Helical" evidence="2">
    <location>
        <begin position="896"/>
        <end position="913"/>
    </location>
</feature>
<reference evidence="3 4" key="1">
    <citation type="submission" date="2013-02" db="EMBL/GenBank/DDBJ databases">
        <title>The Genome Sequence of Plasmodium vinckei petteri CR.</title>
        <authorList>
            <consortium name="The Broad Institute Genome Sequencing Platform"/>
            <consortium name="The Broad Institute Genome Sequencing Center for Infectious Disease"/>
            <person name="Neafsey D."/>
            <person name="Cheeseman I."/>
            <person name="Volkman S."/>
            <person name="Adams J."/>
            <person name="Walker B."/>
            <person name="Young S.K."/>
            <person name="Zeng Q."/>
            <person name="Gargeya S."/>
            <person name="Fitzgerald M."/>
            <person name="Haas B."/>
            <person name="Abouelleil A."/>
            <person name="Alvarado L."/>
            <person name="Arachchi H.M."/>
            <person name="Berlin A.M."/>
            <person name="Chapman S.B."/>
            <person name="Dewar J."/>
            <person name="Goldberg J."/>
            <person name="Griggs A."/>
            <person name="Gujja S."/>
            <person name="Hansen M."/>
            <person name="Howarth C."/>
            <person name="Imamovic A."/>
            <person name="Larimer J."/>
            <person name="McCowan C."/>
            <person name="Murphy C."/>
            <person name="Neiman D."/>
            <person name="Pearson M."/>
            <person name="Priest M."/>
            <person name="Roberts A."/>
            <person name="Saif S."/>
            <person name="Shea T."/>
            <person name="Sisk P."/>
            <person name="Sykes S."/>
            <person name="Wortman J."/>
            <person name="Nusbaum C."/>
            <person name="Birren B."/>
        </authorList>
    </citation>
    <scope>NUCLEOTIDE SEQUENCE [LARGE SCALE GENOMIC DNA]</scope>
    <source>
        <strain evidence="3 4">CR</strain>
    </source>
</reference>
<dbReference type="Pfam" id="PF06022">
    <property type="entry name" value="Cir_Bir_Yir"/>
    <property type="match status" value="1"/>
</dbReference>
<dbReference type="InterPro" id="IPR006477">
    <property type="entry name" value="Yir_bir_cir"/>
</dbReference>
<keyword evidence="2" id="KW-0472">Membrane</keyword>
<evidence type="ECO:0000256" key="1">
    <source>
        <dbReference type="SAM" id="MobiDB-lite"/>
    </source>
</evidence>
<name>W7AK77_PLAVN</name>
<evidence type="ECO:0000313" key="4">
    <source>
        <dbReference type="Proteomes" id="UP000030659"/>
    </source>
</evidence>